<dbReference type="AlphaFoldDB" id="A0A0G4FB59"/>
<organism evidence="2">
    <name type="scientific">Chromera velia CCMP2878</name>
    <dbReference type="NCBI Taxonomy" id="1169474"/>
    <lineage>
        <taxon>Eukaryota</taxon>
        <taxon>Sar</taxon>
        <taxon>Alveolata</taxon>
        <taxon>Colpodellida</taxon>
        <taxon>Chromeraceae</taxon>
        <taxon>Chromera</taxon>
    </lineage>
</organism>
<gene>
    <name evidence="2" type="ORF">Cvel_16017</name>
</gene>
<dbReference type="InterPro" id="IPR050870">
    <property type="entry name" value="FAST_kinase"/>
</dbReference>
<feature type="compositionally biased region" description="Low complexity" evidence="1">
    <location>
        <begin position="1083"/>
        <end position="1096"/>
    </location>
</feature>
<dbReference type="VEuPathDB" id="CryptoDB:Cvel_16017"/>
<dbReference type="GO" id="GO:0035770">
    <property type="term" value="C:ribonucleoprotein granule"/>
    <property type="evidence" value="ECO:0007669"/>
    <property type="project" value="TreeGrafter"/>
</dbReference>
<feature type="region of interest" description="Disordered" evidence="1">
    <location>
        <begin position="703"/>
        <end position="754"/>
    </location>
</feature>
<dbReference type="PANTHER" id="PTHR21228:SF40">
    <property type="entry name" value="LD45607P"/>
    <property type="match status" value="1"/>
</dbReference>
<feature type="compositionally biased region" description="Basic and acidic residues" evidence="1">
    <location>
        <begin position="715"/>
        <end position="728"/>
    </location>
</feature>
<dbReference type="GO" id="GO:0000963">
    <property type="term" value="P:mitochondrial RNA processing"/>
    <property type="evidence" value="ECO:0007669"/>
    <property type="project" value="TreeGrafter"/>
</dbReference>
<feature type="region of interest" description="Disordered" evidence="1">
    <location>
        <begin position="1148"/>
        <end position="1187"/>
    </location>
</feature>
<accession>A0A0G4FB59</accession>
<name>A0A0G4FB59_9ALVE</name>
<dbReference type="EMBL" id="CDMZ01000238">
    <property type="protein sequence ID" value="CEM09868.1"/>
    <property type="molecule type" value="Genomic_DNA"/>
</dbReference>
<evidence type="ECO:0000256" key="1">
    <source>
        <dbReference type="SAM" id="MobiDB-lite"/>
    </source>
</evidence>
<feature type="compositionally biased region" description="Basic and acidic residues" evidence="1">
    <location>
        <begin position="541"/>
        <end position="555"/>
    </location>
</feature>
<proteinExistence type="predicted"/>
<dbReference type="PANTHER" id="PTHR21228">
    <property type="entry name" value="FAST LEU-RICH DOMAIN-CONTAINING"/>
    <property type="match status" value="1"/>
</dbReference>
<sequence length="1187" mass="128343">MAYPLEKIQSICRPFKTKSGAALETARRQVAPLAVQVPTLIPMVAKDKSADAIGFALKDLAEIGYAHVEGERREWGSGKEGGRDFWFKCGDAIMASDALSKMTALGVSLTASAFAQTETQHRPLFSALAKHLVGDLSLVSSKVLAHSVNALAAARKKVTTDGDGAVEETDVEFVRSQVMGRLGNVSETSSMNMEELTRVATSLGNLTGTGAGELSDADREMLQKNVSGRVLAIFSSFNDVSLAALCNAYAKLGIKDVALFRLLSSLTASKLRAFSPQGIALCANAYAKLGFRSRLLFEALEIEGTRRMNEFDVPAIVTLLNAFARQDTSAPRLFLEAARVIPAAAERDHRRGKRLKPQDIGIALNAFGKFPEIFKGSAERRSLGRACVGFFVDRLDTRRSLSDFLSQNIANSLNGLAKLDARVPPRVLNRLAEEMTARMKERRVTAADVMQASNAFARFRHFHEDFILETCRHLPLVAEQGCKPFELSIIMHGLGVLASISPECLPADRGDGKESTQDCDENNWETKGSGHELSVFPDPIRGARSEPSDTQKDGGRGATNLEKSTGEVTKAVWDAFEKVALLLVSGGSRTGRAKWLTGRGDENESESASLVPCSSSTRTRVKRFGLHDFSCQAVTQLFLALSLSHCRRAAVILYPGLAESLEGRIWKCETVWISTILSGFARFSIQPPERFLGALVKAPVHTEGNRSVGRPVEGSAEKERGELHERGDVGGAPGFETSGVSGSSAPVRASSSSDAPPFCAPIVALLRGAGGRSLSSFLHAAARLDLWARGAPQGLLAVAPLCCQRILDGMPWPLQSATPAGMKADGISGDRWSISGAALSAASLAALAASRRALPATLGVWPVAMTSLFAFLDRETAPESGSREFTPLDGRQIWFALSVSQMSWGVGSPVLSLEALFSIHRVCLRVDPEKAVVGDQQALHERLSEKIDLLSRERKRGEEGAFGEVDREESKTLRLGEIVADVRATTQRQIEWEQSDEVTRDCFETLSVCEESEKAGIFLLSTVVKKKSGPRQGRTGTASLLRLSEGEMEDSNDPPRFEKTPSKRAKHMRKQNVSIQHTDHESSSGGSSTPSVSGVVENLTTDPPDTLKESLRGVFRNPLDPPASGSNFSTAASDVDLYHEEKCPPLHQRKSEMLLDSAPFASRSNSKRRNVGTSYKKPALQTIQGVT</sequence>
<feature type="region of interest" description="Disordered" evidence="1">
    <location>
        <begin position="1026"/>
        <end position="1106"/>
    </location>
</feature>
<feature type="compositionally biased region" description="Low complexity" evidence="1">
    <location>
        <begin position="738"/>
        <end position="754"/>
    </location>
</feature>
<dbReference type="GO" id="GO:0044528">
    <property type="term" value="P:regulation of mitochondrial mRNA stability"/>
    <property type="evidence" value="ECO:0007669"/>
    <property type="project" value="TreeGrafter"/>
</dbReference>
<protein>
    <submittedName>
        <fullName evidence="2">Uncharacterized protein</fullName>
    </submittedName>
</protein>
<dbReference type="GO" id="GO:0005759">
    <property type="term" value="C:mitochondrial matrix"/>
    <property type="evidence" value="ECO:0007669"/>
    <property type="project" value="TreeGrafter"/>
</dbReference>
<evidence type="ECO:0000313" key="2">
    <source>
        <dbReference type="EMBL" id="CEM09868.1"/>
    </source>
</evidence>
<dbReference type="GO" id="GO:0003723">
    <property type="term" value="F:RNA binding"/>
    <property type="evidence" value="ECO:0007669"/>
    <property type="project" value="TreeGrafter"/>
</dbReference>
<feature type="region of interest" description="Disordered" evidence="1">
    <location>
        <begin position="509"/>
        <end position="563"/>
    </location>
</feature>
<reference evidence="2" key="1">
    <citation type="submission" date="2014-11" db="EMBL/GenBank/DDBJ databases">
        <authorList>
            <person name="Otto D Thomas"/>
            <person name="Naeem Raeece"/>
        </authorList>
    </citation>
    <scope>NUCLEOTIDE SEQUENCE</scope>
</reference>